<accession>A0A0R2CM92</accession>
<gene>
    <name evidence="2" type="ORF">FC87_GL000006</name>
</gene>
<dbReference type="InterPro" id="IPR010982">
    <property type="entry name" value="Lambda_DNA-bd_dom_sf"/>
</dbReference>
<dbReference type="PATRIC" id="fig|1423745.4.peg.9"/>
<dbReference type="AlphaFoldDB" id="A0A0R2CM92"/>
<dbReference type="SUPFAM" id="SSF47413">
    <property type="entry name" value="lambda repressor-like DNA-binding domains"/>
    <property type="match status" value="1"/>
</dbReference>
<dbReference type="EMBL" id="AYZI01000001">
    <property type="protein sequence ID" value="KRM92394.1"/>
    <property type="molecule type" value="Genomic_DNA"/>
</dbReference>
<evidence type="ECO:0000313" key="3">
    <source>
        <dbReference type="Proteomes" id="UP000051586"/>
    </source>
</evidence>
<evidence type="ECO:0000259" key="1">
    <source>
        <dbReference type="PROSITE" id="PS50943"/>
    </source>
</evidence>
<name>A0A0R2CM92_9LACO</name>
<proteinExistence type="predicted"/>
<comment type="caution">
    <text evidence="2">The sequence shown here is derived from an EMBL/GenBank/DDBJ whole genome shotgun (WGS) entry which is preliminary data.</text>
</comment>
<reference evidence="2 3" key="1">
    <citation type="journal article" date="2015" name="Genome Announc.">
        <title>Expanding the biotechnology potential of lactobacilli through comparative genomics of 213 strains and associated genera.</title>
        <authorList>
            <person name="Sun Z."/>
            <person name="Harris H.M."/>
            <person name="McCann A."/>
            <person name="Guo C."/>
            <person name="Argimon S."/>
            <person name="Zhang W."/>
            <person name="Yang X."/>
            <person name="Jeffery I.B."/>
            <person name="Cooney J.C."/>
            <person name="Kagawa T.F."/>
            <person name="Liu W."/>
            <person name="Song Y."/>
            <person name="Salvetti E."/>
            <person name="Wrobel A."/>
            <person name="Rasinkangas P."/>
            <person name="Parkhill J."/>
            <person name="Rea M.C."/>
            <person name="O'Sullivan O."/>
            <person name="Ritari J."/>
            <person name="Douillard F.P."/>
            <person name="Paul Ross R."/>
            <person name="Yang R."/>
            <person name="Briner A.E."/>
            <person name="Felis G.E."/>
            <person name="de Vos W.M."/>
            <person name="Barrangou R."/>
            <person name="Klaenhammer T.R."/>
            <person name="Caufield P.W."/>
            <person name="Cui Y."/>
            <person name="Zhang H."/>
            <person name="O'Toole P.W."/>
        </authorList>
    </citation>
    <scope>NUCLEOTIDE SEQUENCE [LARGE SCALE GENOMIC DNA]</scope>
    <source>
        <strain evidence="2 3">DSM 22689</strain>
    </source>
</reference>
<organism evidence="2 3">
    <name type="scientific">Fructilactobacillus florum DSM 22689 = JCM 16035</name>
    <dbReference type="NCBI Taxonomy" id="1423745"/>
    <lineage>
        <taxon>Bacteria</taxon>
        <taxon>Bacillati</taxon>
        <taxon>Bacillota</taxon>
        <taxon>Bacilli</taxon>
        <taxon>Lactobacillales</taxon>
        <taxon>Lactobacillaceae</taxon>
        <taxon>Fructilactobacillus</taxon>
    </lineage>
</organism>
<dbReference type="PROSITE" id="PS50943">
    <property type="entry name" value="HTH_CROC1"/>
    <property type="match status" value="1"/>
</dbReference>
<dbReference type="Gene3D" id="1.10.260.40">
    <property type="entry name" value="lambda repressor-like DNA-binding domains"/>
    <property type="match status" value="1"/>
</dbReference>
<feature type="domain" description="HTH cro/C1-type" evidence="1">
    <location>
        <begin position="6"/>
        <end position="46"/>
    </location>
</feature>
<evidence type="ECO:0000313" key="2">
    <source>
        <dbReference type="EMBL" id="KRM92394.1"/>
    </source>
</evidence>
<dbReference type="GO" id="GO:0003677">
    <property type="term" value="F:DNA binding"/>
    <property type="evidence" value="ECO:0007669"/>
    <property type="project" value="InterPro"/>
</dbReference>
<dbReference type="STRING" id="1423745.GCA_001311215_02024"/>
<dbReference type="Proteomes" id="UP000051586">
    <property type="component" value="Unassembled WGS sequence"/>
</dbReference>
<dbReference type="Pfam" id="PF01381">
    <property type="entry name" value="HTH_3"/>
    <property type="match status" value="1"/>
</dbReference>
<dbReference type="InterPro" id="IPR001387">
    <property type="entry name" value="Cro/C1-type_HTH"/>
</dbReference>
<sequence length="57" mass="6225">MNKAMLANAAGITSNYLYRITGGYRSPSNVVAKKIADVLDVDVLDIFFEKDVSKSIT</sequence>
<dbReference type="CDD" id="cd00093">
    <property type="entry name" value="HTH_XRE"/>
    <property type="match status" value="1"/>
</dbReference>
<protein>
    <recommendedName>
        <fullName evidence="1">HTH cro/C1-type domain-containing protein</fullName>
    </recommendedName>
</protein>